<dbReference type="InterPro" id="IPR002156">
    <property type="entry name" value="RNaseH_domain"/>
</dbReference>
<evidence type="ECO:0000313" key="3">
    <source>
        <dbReference type="Proteomes" id="UP001396334"/>
    </source>
</evidence>
<sequence length="163" mass="18390">MIVFCRIGTPLNSCVADWVSASGGWDWDRLRHIVSFCVLPHIVACPVPNSLLSDYVPCWRWTTKRAFTTKLAFVALGCRKLIIETDSADVADLFSDRHEDLHGNTITSTVRQMLNLNWEVKVCKISRVCNRVVDALAKASHGLPVGEIMNKSFTMMHHTLFMI</sequence>
<reference evidence="2 3" key="1">
    <citation type="journal article" date="2024" name="G3 (Bethesda)">
        <title>Genome assembly of Hibiscus sabdariffa L. provides insights into metabolisms of medicinal natural products.</title>
        <authorList>
            <person name="Kim T."/>
        </authorList>
    </citation>
    <scope>NUCLEOTIDE SEQUENCE [LARGE SCALE GENOMIC DNA]</scope>
    <source>
        <strain evidence="2">TK-2024</strain>
        <tissue evidence="2">Old leaves</tissue>
    </source>
</reference>
<comment type="caution">
    <text evidence="2">The sequence shown here is derived from an EMBL/GenBank/DDBJ whole genome shotgun (WGS) entry which is preliminary data.</text>
</comment>
<evidence type="ECO:0000313" key="2">
    <source>
        <dbReference type="EMBL" id="KAK9011125.1"/>
    </source>
</evidence>
<dbReference type="EMBL" id="JBBPBN010000023">
    <property type="protein sequence ID" value="KAK9011125.1"/>
    <property type="molecule type" value="Genomic_DNA"/>
</dbReference>
<feature type="domain" description="RNase H type-1" evidence="1">
    <location>
        <begin position="75"/>
        <end position="139"/>
    </location>
</feature>
<dbReference type="Proteomes" id="UP001396334">
    <property type="component" value="Unassembled WGS sequence"/>
</dbReference>
<gene>
    <name evidence="2" type="ORF">V6N11_043982</name>
</gene>
<organism evidence="2 3">
    <name type="scientific">Hibiscus sabdariffa</name>
    <name type="common">roselle</name>
    <dbReference type="NCBI Taxonomy" id="183260"/>
    <lineage>
        <taxon>Eukaryota</taxon>
        <taxon>Viridiplantae</taxon>
        <taxon>Streptophyta</taxon>
        <taxon>Embryophyta</taxon>
        <taxon>Tracheophyta</taxon>
        <taxon>Spermatophyta</taxon>
        <taxon>Magnoliopsida</taxon>
        <taxon>eudicotyledons</taxon>
        <taxon>Gunneridae</taxon>
        <taxon>Pentapetalae</taxon>
        <taxon>rosids</taxon>
        <taxon>malvids</taxon>
        <taxon>Malvales</taxon>
        <taxon>Malvaceae</taxon>
        <taxon>Malvoideae</taxon>
        <taxon>Hibiscus</taxon>
    </lineage>
</organism>
<proteinExistence type="predicted"/>
<dbReference type="CDD" id="cd06222">
    <property type="entry name" value="RNase_H_like"/>
    <property type="match status" value="1"/>
</dbReference>
<dbReference type="Pfam" id="PF13456">
    <property type="entry name" value="RVT_3"/>
    <property type="match status" value="1"/>
</dbReference>
<accession>A0ABR2RDV4</accession>
<dbReference type="InterPro" id="IPR044730">
    <property type="entry name" value="RNase_H-like_dom_plant"/>
</dbReference>
<keyword evidence="3" id="KW-1185">Reference proteome</keyword>
<evidence type="ECO:0000259" key="1">
    <source>
        <dbReference type="Pfam" id="PF13456"/>
    </source>
</evidence>
<protein>
    <recommendedName>
        <fullName evidence="1">RNase H type-1 domain-containing protein</fullName>
    </recommendedName>
</protein>
<name>A0ABR2RDV4_9ROSI</name>